<evidence type="ECO:0000313" key="2">
    <source>
        <dbReference type="Proteomes" id="UP000000939"/>
    </source>
</evidence>
<evidence type="ECO:0008006" key="3">
    <source>
        <dbReference type="Google" id="ProtNLM"/>
    </source>
</evidence>
<dbReference type="OrthoDB" id="5363140at2"/>
<dbReference type="HOGENOM" id="CLU_098629_0_0_7"/>
<accession>D5V565</accession>
<dbReference type="STRING" id="572480.Arnit_1342"/>
<protein>
    <recommendedName>
        <fullName evidence="3">DUF3108 domain-containing protein</fullName>
    </recommendedName>
</protein>
<dbReference type="Pfam" id="PF11306">
    <property type="entry name" value="DUF3108"/>
    <property type="match status" value="1"/>
</dbReference>
<dbReference type="EMBL" id="CP001999">
    <property type="protein sequence ID" value="ADG93000.1"/>
    <property type="molecule type" value="Genomic_DNA"/>
</dbReference>
<dbReference type="AlphaFoldDB" id="D5V565"/>
<organism evidence="1 2">
    <name type="scientific">Arcobacter nitrofigilis (strain ATCC 33309 / DSM 7299 / CCUG 15893 / LMG 7604 / NCTC 12251 / CI)</name>
    <name type="common">Campylobacter nitrofigilis</name>
    <dbReference type="NCBI Taxonomy" id="572480"/>
    <lineage>
        <taxon>Bacteria</taxon>
        <taxon>Pseudomonadati</taxon>
        <taxon>Campylobacterota</taxon>
        <taxon>Epsilonproteobacteria</taxon>
        <taxon>Campylobacterales</taxon>
        <taxon>Arcobacteraceae</taxon>
        <taxon>Arcobacter</taxon>
    </lineage>
</organism>
<name>D5V565_ARCNC</name>
<dbReference type="RefSeq" id="WP_013135145.1">
    <property type="nucleotide sequence ID" value="NC_014166.1"/>
</dbReference>
<sequence length="231" mass="27063" precursor="true">MNKIIIVIIFLSIFSNAKTFEATYKISYGIFGELGLAKTSLEILPNNTYKIKVHAYATGIAKFLSSNKEEFYESQGVVRDNLLIPNKYITVTNNDYKKRKKTYLFNYKKKQILVKKYEKKVNIKYDENLKKKESWKTSESKEFTNFFATNDLLSLFFNITKVVPSFEQGNSYTFKVIGANKDNGKLDIIIPKNKAYKELQEALNTKNKKFIVAIHQKNIFKFKRRTFYIIK</sequence>
<proteinExistence type="predicted"/>
<evidence type="ECO:0000313" key="1">
    <source>
        <dbReference type="EMBL" id="ADG93000.1"/>
    </source>
</evidence>
<gene>
    <name evidence="1" type="ordered locus">Arnit_1342</name>
</gene>
<reference evidence="1 2" key="1">
    <citation type="journal article" date="2010" name="Stand. Genomic Sci.">
        <title>Complete genome sequence of Arcobacter nitrofigilis type strain (CI).</title>
        <authorList>
            <person name="Pati A."/>
            <person name="Gronow S."/>
            <person name="Lapidus A."/>
            <person name="Copeland A."/>
            <person name="Glavina Del Rio T."/>
            <person name="Nolan M."/>
            <person name="Lucas S."/>
            <person name="Tice H."/>
            <person name="Cheng J.F."/>
            <person name="Han C."/>
            <person name="Chertkov O."/>
            <person name="Bruce D."/>
            <person name="Tapia R."/>
            <person name="Goodwin L."/>
            <person name="Pitluck S."/>
            <person name="Liolios K."/>
            <person name="Ivanova N."/>
            <person name="Mavromatis K."/>
            <person name="Chen A."/>
            <person name="Palaniappan K."/>
            <person name="Land M."/>
            <person name="Hauser L."/>
            <person name="Chang Y.J."/>
            <person name="Jeffries C.D."/>
            <person name="Detter J.C."/>
            <person name="Rohde M."/>
            <person name="Goker M."/>
            <person name="Bristow J."/>
            <person name="Eisen J.A."/>
            <person name="Markowitz V."/>
            <person name="Hugenholtz P."/>
            <person name="Klenk H.P."/>
            <person name="Kyrpides N.C."/>
        </authorList>
    </citation>
    <scope>NUCLEOTIDE SEQUENCE [LARGE SCALE GENOMIC DNA]</scope>
    <source>
        <strain evidence="2">ATCC 33309 / DSM 7299 / CCUG 15893 / LMG 7604 / NCTC 12251 / CI</strain>
    </source>
</reference>
<dbReference type="eggNOG" id="ENOG5033G25">
    <property type="taxonomic scope" value="Bacteria"/>
</dbReference>
<dbReference type="InterPro" id="IPR021457">
    <property type="entry name" value="DUF3108"/>
</dbReference>
<dbReference type="Proteomes" id="UP000000939">
    <property type="component" value="Chromosome"/>
</dbReference>
<dbReference type="KEGG" id="ant:Arnit_1342"/>
<keyword evidence="2" id="KW-1185">Reference proteome</keyword>